<dbReference type="SUPFAM" id="SSF55021">
    <property type="entry name" value="ACT-like"/>
    <property type="match status" value="1"/>
</dbReference>
<dbReference type="InterPro" id="IPR045865">
    <property type="entry name" value="ACT-like_dom_sf"/>
</dbReference>
<accession>A0ABD6AX35</accession>
<dbReference type="InterPro" id="IPR016540">
    <property type="entry name" value="UCP008459"/>
</dbReference>
<dbReference type="Gene3D" id="3.30.2130.10">
    <property type="entry name" value="VC0802-like"/>
    <property type="match status" value="1"/>
</dbReference>
<gene>
    <name evidence="2" type="ORF">ACFSBT_12920</name>
</gene>
<dbReference type="EMBL" id="JBHUDC010000007">
    <property type="protein sequence ID" value="MFD1514179.1"/>
    <property type="molecule type" value="Genomic_DNA"/>
</dbReference>
<protein>
    <submittedName>
        <fullName evidence="2">ACT domain-containing protein</fullName>
    </submittedName>
</protein>
<dbReference type="PIRSF" id="PIRSF008459">
    <property type="entry name" value="UCP008459"/>
    <property type="match status" value="1"/>
</dbReference>
<organism evidence="2 3">
    <name type="scientific">Halomarina rubra</name>
    <dbReference type="NCBI Taxonomy" id="2071873"/>
    <lineage>
        <taxon>Archaea</taxon>
        <taxon>Methanobacteriati</taxon>
        <taxon>Methanobacteriota</taxon>
        <taxon>Stenosarchaea group</taxon>
        <taxon>Halobacteria</taxon>
        <taxon>Halobacteriales</taxon>
        <taxon>Natronomonadaceae</taxon>
        <taxon>Halomarina</taxon>
    </lineage>
</organism>
<dbReference type="AlphaFoldDB" id="A0ABD6AX35"/>
<reference evidence="2 3" key="1">
    <citation type="journal article" date="2019" name="Int. J. Syst. Evol. Microbiol.">
        <title>The Global Catalogue of Microorganisms (GCM) 10K type strain sequencing project: providing services to taxonomists for standard genome sequencing and annotation.</title>
        <authorList>
            <consortium name="The Broad Institute Genomics Platform"/>
            <consortium name="The Broad Institute Genome Sequencing Center for Infectious Disease"/>
            <person name="Wu L."/>
            <person name="Ma J."/>
        </authorList>
    </citation>
    <scope>NUCLEOTIDE SEQUENCE [LARGE SCALE GENOMIC DNA]</scope>
    <source>
        <strain evidence="2 3">CGMCC 1.12563</strain>
    </source>
</reference>
<sequence>MDPASVLEESTVEVDAEPYAVATTDGDLPDTFATIRDRQETTHVITENRLKEIEAQKVEPGWALLTFDVVLPFKLVGFLAIVASELAENDVSIFALSAYSTDHILVQQADLEQALDTLSDLGCEIRRV</sequence>
<evidence type="ECO:0000259" key="1">
    <source>
        <dbReference type="Pfam" id="PF13840"/>
    </source>
</evidence>
<evidence type="ECO:0000313" key="3">
    <source>
        <dbReference type="Proteomes" id="UP001597187"/>
    </source>
</evidence>
<name>A0ABD6AX35_9EURY</name>
<comment type="caution">
    <text evidence="2">The sequence shown here is derived from an EMBL/GenBank/DDBJ whole genome shotgun (WGS) entry which is preliminary data.</text>
</comment>
<keyword evidence="3" id="KW-1185">Reference proteome</keyword>
<proteinExistence type="predicted"/>
<dbReference type="Pfam" id="PF13840">
    <property type="entry name" value="ACT_7"/>
    <property type="match status" value="1"/>
</dbReference>
<feature type="domain" description="CASTOR ACT" evidence="1">
    <location>
        <begin position="58"/>
        <end position="120"/>
    </location>
</feature>
<evidence type="ECO:0000313" key="2">
    <source>
        <dbReference type="EMBL" id="MFD1514179.1"/>
    </source>
</evidence>
<dbReference type="Proteomes" id="UP001597187">
    <property type="component" value="Unassembled WGS sequence"/>
</dbReference>
<dbReference type="InterPro" id="IPR027795">
    <property type="entry name" value="CASTOR_ACT_dom"/>
</dbReference>
<dbReference type="RefSeq" id="WP_250874151.1">
    <property type="nucleotide sequence ID" value="NZ_JALXFV010000007.1"/>
</dbReference>